<evidence type="ECO:0000256" key="6">
    <source>
        <dbReference type="ARBA" id="ARBA00047615"/>
    </source>
</evidence>
<evidence type="ECO:0000256" key="4">
    <source>
        <dbReference type="ARBA" id="ARBA00022777"/>
    </source>
</evidence>
<evidence type="ECO:0000313" key="9">
    <source>
        <dbReference type="EMBL" id="BAO00689.1"/>
    </source>
</evidence>
<dbReference type="CDD" id="cd02020">
    <property type="entry name" value="CMPK"/>
    <property type="match status" value="1"/>
</dbReference>
<dbReference type="PANTHER" id="PTHR21299">
    <property type="entry name" value="CYTIDYLATE KINASE/PANTOATE-BETA-ALANINE LIGASE"/>
    <property type="match status" value="1"/>
</dbReference>
<comment type="catalytic activity">
    <reaction evidence="6 8">
        <text>dCMP + ATP = dCDP + ADP</text>
        <dbReference type="Rhea" id="RHEA:25094"/>
        <dbReference type="ChEBI" id="CHEBI:30616"/>
        <dbReference type="ChEBI" id="CHEBI:57566"/>
        <dbReference type="ChEBI" id="CHEBI:58593"/>
        <dbReference type="ChEBI" id="CHEBI:456216"/>
        <dbReference type="EC" id="2.7.4.25"/>
    </reaction>
</comment>
<dbReference type="GO" id="GO:0036431">
    <property type="term" value="F:dCMP kinase activity"/>
    <property type="evidence" value="ECO:0007669"/>
    <property type="project" value="InterPro"/>
</dbReference>
<dbReference type="InterPro" id="IPR003136">
    <property type="entry name" value="Cytidylate_kin"/>
</dbReference>
<evidence type="ECO:0000256" key="5">
    <source>
        <dbReference type="ARBA" id="ARBA00022840"/>
    </source>
</evidence>
<dbReference type="AlphaFoldDB" id="U3U8K5"/>
<dbReference type="GO" id="GO:0005524">
    <property type="term" value="F:ATP binding"/>
    <property type="evidence" value="ECO:0007669"/>
    <property type="project" value="UniProtKB-UniRule"/>
</dbReference>
<dbReference type="GO" id="GO:0005829">
    <property type="term" value="C:cytosol"/>
    <property type="evidence" value="ECO:0007669"/>
    <property type="project" value="TreeGrafter"/>
</dbReference>
<dbReference type="Gene3D" id="3.40.50.300">
    <property type="entry name" value="P-loop containing nucleotide triphosphate hydrolases"/>
    <property type="match status" value="1"/>
</dbReference>
<evidence type="ECO:0000256" key="8">
    <source>
        <dbReference type="HAMAP-Rule" id="MF_00238"/>
    </source>
</evidence>
<dbReference type="OrthoDB" id="9807434at2"/>
<keyword evidence="4 8" id="KW-0418">Kinase</keyword>
<dbReference type="InterPro" id="IPR027417">
    <property type="entry name" value="P-loop_NTPase"/>
</dbReference>
<reference evidence="9 10" key="1">
    <citation type="submission" date="2012-10" db="EMBL/GenBank/DDBJ databases">
        <title>Genome sequence of the symbiont of the pentatomidae stink bug Halyomorpha halys.</title>
        <authorList>
            <person name="Kobayashi H."/>
            <person name="Fujii-Muramatsu R."/>
            <person name="Takeishi K."/>
            <person name="Noda H."/>
        </authorList>
    </citation>
    <scope>NUCLEOTIDE SEQUENCE [LARGE SCALE GENOMIC DNA]</scope>
</reference>
<evidence type="ECO:0000256" key="2">
    <source>
        <dbReference type="ARBA" id="ARBA00022679"/>
    </source>
</evidence>
<dbReference type="InterPro" id="IPR011994">
    <property type="entry name" value="Cytidylate_kinase_dom"/>
</dbReference>
<dbReference type="eggNOG" id="COG0283">
    <property type="taxonomic scope" value="Bacteria"/>
</dbReference>
<keyword evidence="10" id="KW-1185">Reference proteome</keyword>
<dbReference type="KEGG" id="hhs:HHS_07190"/>
<sequence>MITVPPVITIDGPSGSGKGTLCRAIAGSLQWHFLDSGAIYRVLALAALRRNINIVSEEMLTGVAMNLNVRFLLNEGEMQVIFEEKDVTEEIRTQSISHTASLIALFPRLRKILLHYQHIFRKQPGLIADGRDVGTVVFPDACIKIFLNASLKERVYRRMLQLKKRGCNINFKSLLADMEERDKRDYNRAIAPLLPAENAWLLDSTAMTKEQLINKVMNYIKNKLVL</sequence>
<dbReference type="GO" id="GO:0006220">
    <property type="term" value="P:pyrimidine nucleotide metabolic process"/>
    <property type="evidence" value="ECO:0007669"/>
    <property type="project" value="UniProtKB-UniRule"/>
</dbReference>
<gene>
    <name evidence="8 9" type="primary">cmk</name>
    <name evidence="9" type="ORF">HHS_07190</name>
</gene>
<dbReference type="SUPFAM" id="SSF52540">
    <property type="entry name" value="P-loop containing nucleoside triphosphate hydrolases"/>
    <property type="match status" value="1"/>
</dbReference>
<dbReference type="HAMAP" id="MF_00238">
    <property type="entry name" value="Cytidyl_kinase_type1"/>
    <property type="match status" value="1"/>
</dbReference>
<dbReference type="Pfam" id="PF02224">
    <property type="entry name" value="Cytidylate_kin"/>
    <property type="match status" value="1"/>
</dbReference>
<accession>U3U8K5</accession>
<comment type="catalytic activity">
    <reaction evidence="7 8">
        <text>CMP + ATP = CDP + ADP</text>
        <dbReference type="Rhea" id="RHEA:11600"/>
        <dbReference type="ChEBI" id="CHEBI:30616"/>
        <dbReference type="ChEBI" id="CHEBI:58069"/>
        <dbReference type="ChEBI" id="CHEBI:60377"/>
        <dbReference type="ChEBI" id="CHEBI:456216"/>
        <dbReference type="EC" id="2.7.4.25"/>
    </reaction>
</comment>
<feature type="binding site" evidence="8">
    <location>
        <begin position="12"/>
        <end position="20"/>
    </location>
    <ligand>
        <name>ATP</name>
        <dbReference type="ChEBI" id="CHEBI:30616"/>
    </ligand>
</feature>
<evidence type="ECO:0000256" key="3">
    <source>
        <dbReference type="ARBA" id="ARBA00022741"/>
    </source>
</evidence>
<keyword evidence="2 8" id="KW-0808">Transferase</keyword>
<keyword evidence="5 8" id="KW-0067">ATP-binding</keyword>
<protein>
    <recommendedName>
        <fullName evidence="8">Cytidylate kinase</fullName>
        <shortName evidence="8">CK</shortName>
        <ecNumber evidence="8">2.7.4.25</ecNumber>
    </recommendedName>
    <alternativeName>
        <fullName evidence="8">Cytidine monophosphate kinase</fullName>
        <shortName evidence="8">CMP kinase</shortName>
    </alternativeName>
</protein>
<dbReference type="NCBIfam" id="TIGR00017">
    <property type="entry name" value="cmk"/>
    <property type="match status" value="1"/>
</dbReference>
<keyword evidence="8" id="KW-0963">Cytoplasm</keyword>
<evidence type="ECO:0000256" key="7">
    <source>
        <dbReference type="ARBA" id="ARBA00048478"/>
    </source>
</evidence>
<dbReference type="PANTHER" id="PTHR21299:SF2">
    <property type="entry name" value="CYTIDYLATE KINASE"/>
    <property type="match status" value="1"/>
</dbReference>
<dbReference type="PATRIC" id="fig|1235990.3.peg.716"/>
<proteinExistence type="inferred from homology"/>
<evidence type="ECO:0000313" key="10">
    <source>
        <dbReference type="Proteomes" id="UP000016900"/>
    </source>
</evidence>
<dbReference type="Proteomes" id="UP000016900">
    <property type="component" value="Chromosome"/>
</dbReference>
<dbReference type="RefSeq" id="WP_022564708.1">
    <property type="nucleotide sequence ID" value="NZ_CP010907.1"/>
</dbReference>
<dbReference type="KEGG" id="pck:BMSBPS_0353"/>
<dbReference type="EC" id="2.7.4.25" evidence="8"/>
<dbReference type="STRING" id="1235990.BMSBPS_0353"/>
<dbReference type="GO" id="GO:0036430">
    <property type="term" value="F:CMP kinase activity"/>
    <property type="evidence" value="ECO:0007669"/>
    <property type="project" value="RHEA"/>
</dbReference>
<evidence type="ECO:0000256" key="1">
    <source>
        <dbReference type="ARBA" id="ARBA00009427"/>
    </source>
</evidence>
<comment type="similarity">
    <text evidence="1 8">Belongs to the cytidylate kinase family. Type 1 subfamily.</text>
</comment>
<organism evidence="9 10">
    <name type="scientific">Candidatus Pantoea carbekii</name>
    <dbReference type="NCBI Taxonomy" id="1235990"/>
    <lineage>
        <taxon>Bacteria</taxon>
        <taxon>Pseudomonadati</taxon>
        <taxon>Pseudomonadota</taxon>
        <taxon>Gammaproteobacteria</taxon>
        <taxon>Enterobacterales</taxon>
        <taxon>Erwiniaceae</taxon>
        <taxon>Pantoea</taxon>
    </lineage>
</organism>
<dbReference type="GO" id="GO:0015949">
    <property type="term" value="P:nucleobase-containing small molecule interconversion"/>
    <property type="evidence" value="ECO:0007669"/>
    <property type="project" value="TreeGrafter"/>
</dbReference>
<name>U3U8K5_9GAMM</name>
<dbReference type="EMBL" id="AP012554">
    <property type="protein sequence ID" value="BAO00689.1"/>
    <property type="molecule type" value="Genomic_DNA"/>
</dbReference>
<comment type="subcellular location">
    <subcellularLocation>
        <location evidence="8">Cytoplasm</location>
    </subcellularLocation>
</comment>
<keyword evidence="3 8" id="KW-0547">Nucleotide-binding</keyword>